<keyword evidence="7" id="KW-0812">Transmembrane</keyword>
<keyword evidence="4 8" id="KW-0808">Transferase</keyword>
<keyword evidence="9" id="KW-1185">Reference proteome</keyword>
<evidence type="ECO:0000256" key="1">
    <source>
        <dbReference type="ARBA" id="ARBA00004533"/>
    </source>
</evidence>
<evidence type="ECO:0000313" key="8">
    <source>
        <dbReference type="EMBL" id="RNF81939.1"/>
    </source>
</evidence>
<dbReference type="GO" id="GO:0016746">
    <property type="term" value="F:acyltransferase activity"/>
    <property type="evidence" value="ECO:0007669"/>
    <property type="project" value="UniProtKB-KW"/>
</dbReference>
<dbReference type="GO" id="GO:0005886">
    <property type="term" value="C:plasma membrane"/>
    <property type="evidence" value="ECO:0007669"/>
    <property type="project" value="UniProtKB-SubCell"/>
</dbReference>
<dbReference type="InterPro" id="IPR004960">
    <property type="entry name" value="LipA_acyltrans"/>
</dbReference>
<dbReference type="OrthoDB" id="9803456at2"/>
<proteinExistence type="predicted"/>
<evidence type="ECO:0000256" key="3">
    <source>
        <dbReference type="ARBA" id="ARBA00022519"/>
    </source>
</evidence>
<evidence type="ECO:0000256" key="6">
    <source>
        <dbReference type="ARBA" id="ARBA00023315"/>
    </source>
</evidence>
<comment type="caution">
    <text evidence="8">The sequence shown here is derived from an EMBL/GenBank/DDBJ whole genome shotgun (WGS) entry which is preliminary data.</text>
</comment>
<dbReference type="Pfam" id="PF03279">
    <property type="entry name" value="Lip_A_acyltrans"/>
    <property type="match status" value="1"/>
</dbReference>
<comment type="subcellular location">
    <subcellularLocation>
        <location evidence="1">Cell inner membrane</location>
    </subcellularLocation>
</comment>
<keyword evidence="7" id="KW-1133">Transmembrane helix</keyword>
<dbReference type="PANTHER" id="PTHR30606:SF9">
    <property type="entry name" value="LIPID A BIOSYNTHESIS LAUROYLTRANSFERASE"/>
    <property type="match status" value="1"/>
</dbReference>
<feature type="transmembrane region" description="Helical" evidence="7">
    <location>
        <begin position="25"/>
        <end position="45"/>
    </location>
</feature>
<keyword evidence="3" id="KW-0997">Cell inner membrane</keyword>
<dbReference type="EMBL" id="RIBS01000011">
    <property type="protein sequence ID" value="RNF81939.1"/>
    <property type="molecule type" value="Genomic_DNA"/>
</dbReference>
<dbReference type="Proteomes" id="UP000267049">
    <property type="component" value="Unassembled WGS sequence"/>
</dbReference>
<evidence type="ECO:0000256" key="7">
    <source>
        <dbReference type="SAM" id="Phobius"/>
    </source>
</evidence>
<gene>
    <name evidence="8" type="ORF">EER27_16005</name>
</gene>
<organism evidence="8 9">
    <name type="scientific">Montanilutibacter psychrotolerans</name>
    <dbReference type="NCBI Taxonomy" id="1327343"/>
    <lineage>
        <taxon>Bacteria</taxon>
        <taxon>Pseudomonadati</taxon>
        <taxon>Pseudomonadota</taxon>
        <taxon>Gammaproteobacteria</taxon>
        <taxon>Lysobacterales</taxon>
        <taxon>Lysobacteraceae</taxon>
        <taxon>Montanilutibacter</taxon>
    </lineage>
</organism>
<keyword evidence="5 7" id="KW-0472">Membrane</keyword>
<keyword evidence="6 8" id="KW-0012">Acyltransferase</keyword>
<dbReference type="CDD" id="cd07984">
    <property type="entry name" value="LPLAT_LABLAT-like"/>
    <property type="match status" value="1"/>
</dbReference>
<name>A0A3M8SL59_9GAMM</name>
<evidence type="ECO:0000256" key="5">
    <source>
        <dbReference type="ARBA" id="ARBA00023136"/>
    </source>
</evidence>
<accession>A0A3M8SL59</accession>
<evidence type="ECO:0000256" key="2">
    <source>
        <dbReference type="ARBA" id="ARBA00022475"/>
    </source>
</evidence>
<keyword evidence="2" id="KW-1003">Cell membrane</keyword>
<dbReference type="GO" id="GO:0009247">
    <property type="term" value="P:glycolipid biosynthetic process"/>
    <property type="evidence" value="ECO:0007669"/>
    <property type="project" value="UniProtKB-ARBA"/>
</dbReference>
<evidence type="ECO:0000256" key="4">
    <source>
        <dbReference type="ARBA" id="ARBA00022679"/>
    </source>
</evidence>
<reference evidence="8 9" key="1">
    <citation type="submission" date="2018-11" db="EMBL/GenBank/DDBJ databases">
        <title>Lysobacter cryohumiis sp. nov., isolated from soil in the Tianshan Mountains, Xinjiang, China.</title>
        <authorList>
            <person name="Luo Y."/>
            <person name="Sheng H."/>
        </authorList>
    </citation>
    <scope>NUCLEOTIDE SEQUENCE [LARGE SCALE GENOMIC DNA]</scope>
    <source>
        <strain evidence="8 9">ZS60</strain>
    </source>
</reference>
<sequence>MAEAGRPRCRFVAPANRLAALVARLPQPLLLALGGALTGLATPLLRSRRRIAARNIALCFPELDPRAQRQLLRATLRANVTGLLESLRGWFAPAASLRGLVEVEGLEHVRAAIAQGRGVLLVTGHSPHLELGGRMLSDALGEPIAIVARRNNNVCIERFLDDARRRAFADVIAKKDMRGLLRTLSKGGLVAWAGDQDFNYQNAFVPFFGVQAATVTATAEIGRRGNAVVLPYWFQREADGRYRLWVEPQWPGWPSGDPVADAARYMAELERVVRRHPEQYLWVHRRFKTRPAGEADLYARTAETP</sequence>
<evidence type="ECO:0000313" key="9">
    <source>
        <dbReference type="Proteomes" id="UP000267049"/>
    </source>
</evidence>
<dbReference type="PANTHER" id="PTHR30606">
    <property type="entry name" value="LIPID A BIOSYNTHESIS LAUROYL ACYLTRANSFERASE"/>
    <property type="match status" value="1"/>
</dbReference>
<dbReference type="PIRSF" id="PIRSF026649">
    <property type="entry name" value="MsbB"/>
    <property type="match status" value="1"/>
</dbReference>
<protein>
    <submittedName>
        <fullName evidence="8">Lipid A biosynthesis acyltransferase</fullName>
    </submittedName>
</protein>
<dbReference type="AlphaFoldDB" id="A0A3M8SL59"/>